<accession>A0A4S3TPT4</accession>
<dbReference type="AlphaFoldDB" id="A0A4S3TPT4"/>
<organism evidence="4 5">
    <name type="scientific">Salinadaptatus halalkaliphilus</name>
    <dbReference type="NCBI Taxonomy" id="2419781"/>
    <lineage>
        <taxon>Archaea</taxon>
        <taxon>Methanobacteriati</taxon>
        <taxon>Methanobacteriota</taxon>
        <taxon>Stenosarchaea group</taxon>
        <taxon>Halobacteria</taxon>
        <taxon>Halobacteriales</taxon>
        <taxon>Natrialbaceae</taxon>
        <taxon>Salinadaptatus</taxon>
    </lineage>
</organism>
<dbReference type="EMBL" id="RBZW01000011">
    <property type="protein sequence ID" value="THE66352.1"/>
    <property type="molecule type" value="Genomic_DNA"/>
</dbReference>
<reference evidence="4 5" key="1">
    <citation type="submission" date="2018-10" db="EMBL/GenBank/DDBJ databases">
        <title>Natronolimnobius sp. XQ-INN 246 isolated from Inner Mongolia Autonomous Region of China.</title>
        <authorList>
            <person name="Xue Q."/>
        </authorList>
    </citation>
    <scope>NUCLEOTIDE SEQUENCE [LARGE SCALE GENOMIC DNA]</scope>
    <source>
        <strain evidence="4 5">XQ-INN 246</strain>
    </source>
</reference>
<proteinExistence type="inferred from homology"/>
<feature type="domain" description="UspA" evidence="3">
    <location>
        <begin position="1"/>
        <end position="137"/>
    </location>
</feature>
<evidence type="ECO:0000313" key="4">
    <source>
        <dbReference type="EMBL" id="THE66352.1"/>
    </source>
</evidence>
<dbReference type="PANTHER" id="PTHR46268:SF6">
    <property type="entry name" value="UNIVERSAL STRESS PROTEIN UP12"/>
    <property type="match status" value="1"/>
</dbReference>
<comment type="similarity">
    <text evidence="1">Belongs to the universal stress protein A family.</text>
</comment>
<keyword evidence="5" id="KW-1185">Reference proteome</keyword>
<gene>
    <name evidence="4" type="ORF">D8Y22_03545</name>
</gene>
<dbReference type="PRINTS" id="PR01438">
    <property type="entry name" value="UNVRSLSTRESS"/>
</dbReference>
<dbReference type="Pfam" id="PF00582">
    <property type="entry name" value="Usp"/>
    <property type="match status" value="1"/>
</dbReference>
<name>A0A4S3TPT4_9EURY</name>
<dbReference type="PANTHER" id="PTHR46268">
    <property type="entry name" value="STRESS RESPONSE PROTEIN NHAX"/>
    <property type="match status" value="1"/>
</dbReference>
<evidence type="ECO:0000313" key="5">
    <source>
        <dbReference type="Proteomes" id="UP000318864"/>
    </source>
</evidence>
<dbReference type="CDD" id="cd00293">
    <property type="entry name" value="USP-like"/>
    <property type="match status" value="1"/>
</dbReference>
<dbReference type="OrthoDB" id="105697at2157"/>
<dbReference type="InterPro" id="IPR014729">
    <property type="entry name" value="Rossmann-like_a/b/a_fold"/>
</dbReference>
<feature type="compositionally biased region" description="Basic and acidic residues" evidence="2">
    <location>
        <begin position="41"/>
        <end position="52"/>
    </location>
</feature>
<dbReference type="InterPro" id="IPR006015">
    <property type="entry name" value="Universal_stress_UspA"/>
</dbReference>
<evidence type="ECO:0000259" key="3">
    <source>
        <dbReference type="Pfam" id="PF00582"/>
    </source>
</evidence>
<dbReference type="SUPFAM" id="SSF52402">
    <property type="entry name" value="Adenine nucleotide alpha hydrolases-like"/>
    <property type="match status" value="1"/>
</dbReference>
<dbReference type="Proteomes" id="UP000318864">
    <property type="component" value="Unassembled WGS sequence"/>
</dbReference>
<dbReference type="InterPro" id="IPR006016">
    <property type="entry name" value="UspA"/>
</dbReference>
<evidence type="ECO:0000256" key="2">
    <source>
        <dbReference type="SAM" id="MobiDB-lite"/>
    </source>
</evidence>
<evidence type="ECO:0000256" key="1">
    <source>
        <dbReference type="ARBA" id="ARBA00008791"/>
    </source>
</evidence>
<sequence length="140" mass="14897">MYQDLLLATDGSDGARQATQHAIELATRLESRLHVVSVAEEGPHSSSKRDEMRADEEGDAEAAVAETERLAEDHGIATTTTVLEGVPQEEIVAFAQRGSIDMIVVGTVGRTGVDHLLLGSVAEEVVRNAPVPVVTVRADE</sequence>
<dbReference type="RefSeq" id="WP_141463336.1">
    <property type="nucleotide sequence ID" value="NZ_RBZW01000011.1"/>
</dbReference>
<protein>
    <submittedName>
        <fullName evidence="4">Universal stress protein</fullName>
    </submittedName>
</protein>
<comment type="caution">
    <text evidence="4">The sequence shown here is derived from an EMBL/GenBank/DDBJ whole genome shotgun (WGS) entry which is preliminary data.</text>
</comment>
<feature type="region of interest" description="Disordered" evidence="2">
    <location>
        <begin position="38"/>
        <end position="66"/>
    </location>
</feature>
<dbReference type="Gene3D" id="3.40.50.620">
    <property type="entry name" value="HUPs"/>
    <property type="match status" value="1"/>
</dbReference>